<feature type="transmembrane region" description="Helical" evidence="7">
    <location>
        <begin position="70"/>
        <end position="100"/>
    </location>
</feature>
<keyword evidence="5" id="KW-0482">Metalloprotease</keyword>
<dbReference type="InterPro" id="IPR000994">
    <property type="entry name" value="Pept_M24"/>
</dbReference>
<keyword evidence="7" id="KW-0472">Membrane</keyword>
<evidence type="ECO:0000313" key="10">
    <source>
        <dbReference type="WBParaSite" id="Hba_10122"/>
    </source>
</evidence>
<dbReference type="Gene3D" id="3.90.230.10">
    <property type="entry name" value="Creatinase/methionine aminopeptidase superfamily"/>
    <property type="match status" value="2"/>
</dbReference>
<protein>
    <submittedName>
        <fullName evidence="10">Peptidase_M24 domain-containing protein</fullName>
    </submittedName>
</protein>
<proteinExistence type="predicted"/>
<dbReference type="SUPFAM" id="SSF55920">
    <property type="entry name" value="Creatinase/aminopeptidase"/>
    <property type="match status" value="1"/>
</dbReference>
<evidence type="ECO:0000256" key="5">
    <source>
        <dbReference type="ARBA" id="ARBA00023049"/>
    </source>
</evidence>
<evidence type="ECO:0000256" key="3">
    <source>
        <dbReference type="ARBA" id="ARBA00022723"/>
    </source>
</evidence>
<keyword evidence="7" id="KW-0812">Transmembrane</keyword>
<reference evidence="10" key="1">
    <citation type="submission" date="2016-11" db="UniProtKB">
        <authorList>
            <consortium name="WormBaseParasite"/>
        </authorList>
    </citation>
    <scope>IDENTIFICATION</scope>
</reference>
<sequence length="196" mass="21852">MGPEYNCYASDITTSFPANGKFTDKQKIIYNAVLDANRAVLKEAKPGVRWTDMHILSEKVILNHLKQAGIVVGVCSLLLFIIPIYAELIIGCLTSFYIAWFKKSVITIEPGCYFIDTLLDAAFANPVQAKFLVREEIDKYRGSGGVGFSILLVRIEDDVIIWANGNENMSDVPRTIEEIEQFMSSGNFSDTNGLQK</sequence>
<dbReference type="Pfam" id="PF00557">
    <property type="entry name" value="Peptidase_M24"/>
    <property type="match status" value="1"/>
</dbReference>
<comment type="cofactor">
    <cofactor evidence="1">
        <name>Mn(2+)</name>
        <dbReference type="ChEBI" id="CHEBI:29035"/>
    </cofactor>
</comment>
<evidence type="ECO:0000256" key="6">
    <source>
        <dbReference type="ARBA" id="ARBA00023211"/>
    </source>
</evidence>
<feature type="domain" description="Peptidase M24" evidence="8">
    <location>
        <begin position="1"/>
        <end position="161"/>
    </location>
</feature>
<dbReference type="GO" id="GO:0046872">
    <property type="term" value="F:metal ion binding"/>
    <property type="evidence" value="ECO:0007669"/>
    <property type="project" value="UniProtKB-KW"/>
</dbReference>
<evidence type="ECO:0000256" key="1">
    <source>
        <dbReference type="ARBA" id="ARBA00001936"/>
    </source>
</evidence>
<evidence type="ECO:0000256" key="2">
    <source>
        <dbReference type="ARBA" id="ARBA00022670"/>
    </source>
</evidence>
<organism evidence="9 10">
    <name type="scientific">Heterorhabditis bacteriophora</name>
    <name type="common">Entomopathogenic nematode worm</name>
    <dbReference type="NCBI Taxonomy" id="37862"/>
    <lineage>
        <taxon>Eukaryota</taxon>
        <taxon>Metazoa</taxon>
        <taxon>Ecdysozoa</taxon>
        <taxon>Nematoda</taxon>
        <taxon>Chromadorea</taxon>
        <taxon>Rhabditida</taxon>
        <taxon>Rhabditina</taxon>
        <taxon>Rhabditomorpha</taxon>
        <taxon>Strongyloidea</taxon>
        <taxon>Heterorhabditidae</taxon>
        <taxon>Heterorhabditis</taxon>
    </lineage>
</organism>
<dbReference type="PANTHER" id="PTHR48480:SF2">
    <property type="entry name" value="PEPTIDASE D"/>
    <property type="match status" value="1"/>
</dbReference>
<dbReference type="InterPro" id="IPR036005">
    <property type="entry name" value="Creatinase/aminopeptidase-like"/>
</dbReference>
<evidence type="ECO:0000256" key="7">
    <source>
        <dbReference type="SAM" id="Phobius"/>
    </source>
</evidence>
<dbReference type="InterPro" id="IPR052433">
    <property type="entry name" value="X-Pro_dipept-like"/>
</dbReference>
<keyword evidence="7" id="KW-1133">Transmembrane helix</keyword>
<keyword evidence="4" id="KW-0378">Hydrolase</keyword>
<dbReference type="WBParaSite" id="Hba_10122">
    <property type="protein sequence ID" value="Hba_10122"/>
    <property type="gene ID" value="Hba_10122"/>
</dbReference>
<keyword evidence="3" id="KW-0479">Metal-binding</keyword>
<evidence type="ECO:0000256" key="4">
    <source>
        <dbReference type="ARBA" id="ARBA00022801"/>
    </source>
</evidence>
<dbReference type="PANTHER" id="PTHR48480">
    <property type="match status" value="1"/>
</dbReference>
<dbReference type="GO" id="GO:0008237">
    <property type="term" value="F:metallopeptidase activity"/>
    <property type="evidence" value="ECO:0007669"/>
    <property type="project" value="UniProtKB-KW"/>
</dbReference>
<dbReference type="GO" id="GO:0006508">
    <property type="term" value="P:proteolysis"/>
    <property type="evidence" value="ECO:0007669"/>
    <property type="project" value="UniProtKB-KW"/>
</dbReference>
<evidence type="ECO:0000259" key="8">
    <source>
        <dbReference type="Pfam" id="PF00557"/>
    </source>
</evidence>
<dbReference type="AlphaFoldDB" id="A0A1I7WY51"/>
<dbReference type="Proteomes" id="UP000095283">
    <property type="component" value="Unplaced"/>
</dbReference>
<evidence type="ECO:0000313" key="9">
    <source>
        <dbReference type="Proteomes" id="UP000095283"/>
    </source>
</evidence>
<keyword evidence="2" id="KW-0645">Protease</keyword>
<accession>A0A1I7WY51</accession>
<keyword evidence="9" id="KW-1185">Reference proteome</keyword>
<name>A0A1I7WY51_HETBA</name>
<keyword evidence="6" id="KW-0464">Manganese</keyword>